<evidence type="ECO:0000256" key="4">
    <source>
        <dbReference type="ARBA" id="ARBA00022801"/>
    </source>
</evidence>
<evidence type="ECO:0000256" key="12">
    <source>
        <dbReference type="SAM" id="MobiDB-lite"/>
    </source>
</evidence>
<dbReference type="SMART" id="SM00331">
    <property type="entry name" value="PP2C_SIG"/>
    <property type="match status" value="1"/>
</dbReference>
<evidence type="ECO:0000313" key="16">
    <source>
        <dbReference type="Proteomes" id="UP000237752"/>
    </source>
</evidence>
<feature type="region of interest" description="Disordered" evidence="12">
    <location>
        <begin position="403"/>
        <end position="473"/>
    </location>
</feature>
<dbReference type="FunFam" id="3.60.40.10:FF:000002">
    <property type="entry name" value="Serine/threonine phosphatase stp"/>
    <property type="match status" value="1"/>
</dbReference>
<feature type="domain" description="PPM-type phosphatase" evidence="14">
    <location>
        <begin position="6"/>
        <end position="235"/>
    </location>
</feature>
<dbReference type="RefSeq" id="WP_106348321.1">
    <property type="nucleotide sequence ID" value="NZ_PVUE01000004.1"/>
</dbReference>
<proteinExistence type="predicted"/>
<feature type="compositionally biased region" description="Pro residues" evidence="12">
    <location>
        <begin position="410"/>
        <end position="428"/>
    </location>
</feature>
<feature type="compositionally biased region" description="Low complexity" evidence="12">
    <location>
        <begin position="448"/>
        <end position="463"/>
    </location>
</feature>
<evidence type="ECO:0000256" key="10">
    <source>
        <dbReference type="ARBA" id="ARBA00077741"/>
    </source>
</evidence>
<dbReference type="SMART" id="SM00332">
    <property type="entry name" value="PP2Cc"/>
    <property type="match status" value="1"/>
</dbReference>
<evidence type="ECO:0000259" key="14">
    <source>
        <dbReference type="PROSITE" id="PS51746"/>
    </source>
</evidence>
<evidence type="ECO:0000256" key="11">
    <source>
        <dbReference type="ARBA" id="ARBA00079123"/>
    </source>
</evidence>
<dbReference type="InterPro" id="IPR001932">
    <property type="entry name" value="PPM-type_phosphatase-like_dom"/>
</dbReference>
<dbReference type="InterPro" id="IPR015655">
    <property type="entry name" value="PP2C"/>
</dbReference>
<dbReference type="GO" id="GO:0004722">
    <property type="term" value="F:protein serine/threonine phosphatase activity"/>
    <property type="evidence" value="ECO:0007669"/>
    <property type="project" value="UniProtKB-EC"/>
</dbReference>
<accession>A0A2T1A2S4</accession>
<organism evidence="15 16">
    <name type="scientific">Antricoccus suffuscus</name>
    <dbReference type="NCBI Taxonomy" id="1629062"/>
    <lineage>
        <taxon>Bacteria</taxon>
        <taxon>Bacillati</taxon>
        <taxon>Actinomycetota</taxon>
        <taxon>Actinomycetes</taxon>
        <taxon>Geodermatophilales</taxon>
        <taxon>Antricoccaceae</taxon>
        <taxon>Antricoccus</taxon>
    </lineage>
</organism>
<dbReference type="SUPFAM" id="SSF81606">
    <property type="entry name" value="PP2C-like"/>
    <property type="match status" value="1"/>
</dbReference>
<feature type="compositionally biased region" description="Pro residues" evidence="12">
    <location>
        <begin position="438"/>
        <end position="447"/>
    </location>
</feature>
<dbReference type="Proteomes" id="UP000237752">
    <property type="component" value="Unassembled WGS sequence"/>
</dbReference>
<name>A0A2T1A2S4_9ACTN</name>
<keyword evidence="5" id="KW-0904">Protein phosphatase</keyword>
<sequence length="473" mass="50349">MTLYLRYAARSDRGLVRQNNQDSVYAGSRLLAVADGMGGHVGGEVASKIVIAAFEYLDEDVPAADMLEALRDATHSSTQHLREVVDERPELDGMGTTLTAMLFNGQRIALCHVGDSRAYLLRDGTLTQITHDDTFVQALIDEGRITEEEASVHPQRSVILRALNGADVEPDLSMREARPGDRYVLCSDGLSSFVSFETIHDGLAITDPEDAAERLIDLALRAGGPDNVTVIVADVLDDDESASVSDSPVVDGAAGNNQGQRELTGTTPAARAAIATNNDRAAPRDEDETPDDSDEEPKKRKGKRLLITLIVVILALIGLFFAGRAYIHSQYFVGVKGDNVVIYNGVNTTIGPVRLYSLQEDTKYRASDLNEVTRSDLTTGVDATSLKNAREIVGRLAKQLLPLCHTTPDPASPTPTNPTPTSPAPTSPAPGSDTASPPAEPSSPPADPSASGESGASQSSAPQTPGVTCRKER</sequence>
<evidence type="ECO:0000256" key="7">
    <source>
        <dbReference type="ARBA" id="ARBA00047761"/>
    </source>
</evidence>
<evidence type="ECO:0000256" key="3">
    <source>
        <dbReference type="ARBA" id="ARBA00022723"/>
    </source>
</evidence>
<keyword evidence="13" id="KW-1133">Transmembrane helix</keyword>
<dbReference type="GO" id="GO:0046872">
    <property type="term" value="F:metal ion binding"/>
    <property type="evidence" value="ECO:0007669"/>
    <property type="project" value="UniProtKB-KW"/>
</dbReference>
<feature type="region of interest" description="Disordered" evidence="12">
    <location>
        <begin position="241"/>
        <end position="299"/>
    </location>
</feature>
<reference evidence="15 16" key="1">
    <citation type="submission" date="2018-03" db="EMBL/GenBank/DDBJ databases">
        <title>Genomic Encyclopedia of Archaeal and Bacterial Type Strains, Phase II (KMG-II): from individual species to whole genera.</title>
        <authorList>
            <person name="Goeker M."/>
        </authorList>
    </citation>
    <scope>NUCLEOTIDE SEQUENCE [LARGE SCALE GENOMIC DNA]</scope>
    <source>
        <strain evidence="15 16">DSM 100065</strain>
    </source>
</reference>
<comment type="cofactor">
    <cofactor evidence="1">
        <name>Mn(2+)</name>
        <dbReference type="ChEBI" id="CHEBI:29035"/>
    </cofactor>
</comment>
<keyword evidence="13" id="KW-0472">Membrane</keyword>
<protein>
    <recommendedName>
        <fullName evidence="9">Serine/threonine protein phosphatase PstP</fullName>
        <ecNumber evidence="2">3.1.3.16</ecNumber>
    </recommendedName>
    <alternativeName>
        <fullName evidence="11">Mycobacterial Ser/Thr phosphatase</fullName>
    </alternativeName>
    <alternativeName>
        <fullName evidence="10">PP2C-family Ser/Thr phosphatase</fullName>
    </alternativeName>
</protein>
<evidence type="ECO:0000256" key="6">
    <source>
        <dbReference type="ARBA" id="ARBA00023211"/>
    </source>
</evidence>
<evidence type="ECO:0000256" key="5">
    <source>
        <dbReference type="ARBA" id="ARBA00022912"/>
    </source>
</evidence>
<keyword evidence="13" id="KW-0812">Transmembrane</keyword>
<dbReference type="Pfam" id="PF13672">
    <property type="entry name" value="PP2C_2"/>
    <property type="match status" value="1"/>
</dbReference>
<comment type="catalytic activity">
    <reaction evidence="8">
        <text>O-phospho-L-threonyl-[protein] + H2O = L-threonyl-[protein] + phosphate</text>
        <dbReference type="Rhea" id="RHEA:47004"/>
        <dbReference type="Rhea" id="RHEA-COMP:11060"/>
        <dbReference type="Rhea" id="RHEA-COMP:11605"/>
        <dbReference type="ChEBI" id="CHEBI:15377"/>
        <dbReference type="ChEBI" id="CHEBI:30013"/>
        <dbReference type="ChEBI" id="CHEBI:43474"/>
        <dbReference type="ChEBI" id="CHEBI:61977"/>
        <dbReference type="EC" id="3.1.3.16"/>
    </reaction>
</comment>
<comment type="caution">
    <text evidence="15">The sequence shown here is derived from an EMBL/GenBank/DDBJ whole genome shotgun (WGS) entry which is preliminary data.</text>
</comment>
<feature type="transmembrane region" description="Helical" evidence="13">
    <location>
        <begin position="305"/>
        <end position="327"/>
    </location>
</feature>
<dbReference type="PROSITE" id="PS51746">
    <property type="entry name" value="PPM_2"/>
    <property type="match status" value="1"/>
</dbReference>
<feature type="compositionally biased region" description="Acidic residues" evidence="12">
    <location>
        <begin position="285"/>
        <end position="295"/>
    </location>
</feature>
<dbReference type="Gene3D" id="3.60.40.10">
    <property type="entry name" value="PPM-type phosphatase domain"/>
    <property type="match status" value="1"/>
</dbReference>
<keyword evidence="16" id="KW-1185">Reference proteome</keyword>
<dbReference type="PANTHER" id="PTHR47992">
    <property type="entry name" value="PROTEIN PHOSPHATASE"/>
    <property type="match status" value="1"/>
</dbReference>
<evidence type="ECO:0000313" key="15">
    <source>
        <dbReference type="EMBL" id="PRZ42787.1"/>
    </source>
</evidence>
<evidence type="ECO:0000256" key="9">
    <source>
        <dbReference type="ARBA" id="ARBA00071184"/>
    </source>
</evidence>
<keyword evidence="4" id="KW-0378">Hydrolase</keyword>
<gene>
    <name evidence="15" type="ORF">CLV47_104134</name>
</gene>
<comment type="catalytic activity">
    <reaction evidence="7">
        <text>O-phospho-L-seryl-[protein] + H2O = L-seryl-[protein] + phosphate</text>
        <dbReference type="Rhea" id="RHEA:20629"/>
        <dbReference type="Rhea" id="RHEA-COMP:9863"/>
        <dbReference type="Rhea" id="RHEA-COMP:11604"/>
        <dbReference type="ChEBI" id="CHEBI:15377"/>
        <dbReference type="ChEBI" id="CHEBI:29999"/>
        <dbReference type="ChEBI" id="CHEBI:43474"/>
        <dbReference type="ChEBI" id="CHEBI:83421"/>
        <dbReference type="EC" id="3.1.3.16"/>
    </reaction>
</comment>
<evidence type="ECO:0000256" key="2">
    <source>
        <dbReference type="ARBA" id="ARBA00013081"/>
    </source>
</evidence>
<dbReference type="EMBL" id="PVUE01000004">
    <property type="protein sequence ID" value="PRZ42787.1"/>
    <property type="molecule type" value="Genomic_DNA"/>
</dbReference>
<evidence type="ECO:0000256" key="8">
    <source>
        <dbReference type="ARBA" id="ARBA00048336"/>
    </source>
</evidence>
<keyword evidence="6" id="KW-0464">Manganese</keyword>
<dbReference type="AlphaFoldDB" id="A0A2T1A2S4"/>
<evidence type="ECO:0000256" key="13">
    <source>
        <dbReference type="SAM" id="Phobius"/>
    </source>
</evidence>
<feature type="compositionally biased region" description="Polar residues" evidence="12">
    <location>
        <begin position="255"/>
        <end position="267"/>
    </location>
</feature>
<dbReference type="EC" id="3.1.3.16" evidence="2"/>
<dbReference type="OrthoDB" id="9801841at2"/>
<keyword evidence="3" id="KW-0479">Metal-binding</keyword>
<dbReference type="CDD" id="cd00143">
    <property type="entry name" value="PP2Cc"/>
    <property type="match status" value="1"/>
</dbReference>
<dbReference type="InterPro" id="IPR036457">
    <property type="entry name" value="PPM-type-like_dom_sf"/>
</dbReference>
<evidence type="ECO:0000256" key="1">
    <source>
        <dbReference type="ARBA" id="ARBA00001936"/>
    </source>
</evidence>